<keyword evidence="3" id="KW-0687">Ribonucleoprotein</keyword>
<dbReference type="Pfam" id="PF01248">
    <property type="entry name" value="Ribosomal_L7Ae"/>
    <property type="match status" value="1"/>
</dbReference>
<dbReference type="GO" id="GO:0022625">
    <property type="term" value="C:cytosolic large ribosomal subunit"/>
    <property type="evidence" value="ECO:0007669"/>
    <property type="project" value="EnsemblFungi"/>
</dbReference>
<accession>A0A0F4ZLZ4</accession>
<proteinExistence type="inferred from homology"/>
<comment type="caution">
    <text evidence="5">The sequence shown here is derived from an EMBL/GenBank/DDBJ whole genome shotgun (WGS) entry which is preliminary data.</text>
</comment>
<dbReference type="InterPro" id="IPR039109">
    <property type="entry name" value="Ribosomal_eL30-like"/>
</dbReference>
<dbReference type="GO" id="GO:0003735">
    <property type="term" value="F:structural constituent of ribosome"/>
    <property type="evidence" value="ECO:0007669"/>
    <property type="project" value="EnsemblFungi"/>
</dbReference>
<evidence type="ECO:0000256" key="1">
    <source>
        <dbReference type="ARBA" id="ARBA00007326"/>
    </source>
</evidence>
<reference evidence="5 6" key="1">
    <citation type="submission" date="2015-03" db="EMBL/GenBank/DDBJ databases">
        <authorList>
            <person name="Radwan O."/>
            <person name="Al-Naeli F.A."/>
            <person name="Rendon G.A."/>
            <person name="Fields C."/>
        </authorList>
    </citation>
    <scope>NUCLEOTIDE SEQUENCE [LARGE SCALE GENOMIC DNA]</scope>
    <source>
        <strain evidence="5">CR-DP1</strain>
    </source>
</reference>
<dbReference type="GO" id="GO:0048025">
    <property type="term" value="P:negative regulation of mRNA splicing, via spliceosome"/>
    <property type="evidence" value="ECO:0007669"/>
    <property type="project" value="EnsemblFungi"/>
</dbReference>
<dbReference type="InterPro" id="IPR000231">
    <property type="entry name" value="Ribosomal_eL30"/>
</dbReference>
<dbReference type="OrthoDB" id="1928736at2759"/>
<dbReference type="PROSITE" id="PS00993">
    <property type="entry name" value="RIBOSOMAL_L30E_2"/>
    <property type="match status" value="1"/>
</dbReference>
<dbReference type="InterPro" id="IPR004038">
    <property type="entry name" value="Ribosomal_eL8/eL30/eS12/Gad45"/>
</dbReference>
<dbReference type="HAMAP" id="MF_00481">
    <property type="entry name" value="Ribosomal_eL30"/>
    <property type="match status" value="1"/>
</dbReference>
<dbReference type="GO" id="GO:0030627">
    <property type="term" value="F:pre-mRNA 5'-splice site binding"/>
    <property type="evidence" value="ECO:0007669"/>
    <property type="project" value="EnsemblFungi"/>
</dbReference>
<feature type="domain" description="Ribosomal protein eL8/eL30/eS12/Gadd45" evidence="4">
    <location>
        <begin position="13"/>
        <end position="105"/>
    </location>
</feature>
<dbReference type="FunFam" id="3.30.1330.30:FF:000001">
    <property type="entry name" value="60S ribosomal protein L30"/>
    <property type="match status" value="1"/>
</dbReference>
<dbReference type="EMBL" id="LAEV01000018">
    <property type="protein sequence ID" value="KKA31245.1"/>
    <property type="molecule type" value="Genomic_DNA"/>
</dbReference>
<keyword evidence="2" id="KW-0689">Ribosomal protein</keyword>
<name>A0A0F4ZLZ4_9PEZI</name>
<gene>
    <name evidence="5" type="ORF">TD95_002730</name>
</gene>
<dbReference type="PROSITE" id="PS00709">
    <property type="entry name" value="RIBOSOMAL_L30E_1"/>
    <property type="match status" value="1"/>
</dbReference>
<comment type="similarity">
    <text evidence="1">Belongs to the eukaryotic ribosomal protein eL30 family.</text>
</comment>
<dbReference type="PANTHER" id="PTHR11449">
    <property type="entry name" value="RIBOSOMAL PROTEIN L30"/>
    <property type="match status" value="1"/>
</dbReference>
<evidence type="ECO:0000313" key="5">
    <source>
        <dbReference type="EMBL" id="KKA31245.1"/>
    </source>
</evidence>
<keyword evidence="6" id="KW-1185">Reference proteome</keyword>
<evidence type="ECO:0000256" key="3">
    <source>
        <dbReference type="ARBA" id="ARBA00023274"/>
    </source>
</evidence>
<dbReference type="AlphaFoldDB" id="A0A0F4ZLZ4"/>
<organism evidence="5 6">
    <name type="scientific">Thielaviopsis punctulata</name>
    <dbReference type="NCBI Taxonomy" id="72032"/>
    <lineage>
        <taxon>Eukaryota</taxon>
        <taxon>Fungi</taxon>
        <taxon>Dikarya</taxon>
        <taxon>Ascomycota</taxon>
        <taxon>Pezizomycotina</taxon>
        <taxon>Sordariomycetes</taxon>
        <taxon>Hypocreomycetidae</taxon>
        <taxon>Microascales</taxon>
        <taxon>Ceratocystidaceae</taxon>
        <taxon>Thielaviopsis</taxon>
    </lineage>
</organism>
<dbReference type="SUPFAM" id="SSF55315">
    <property type="entry name" value="L30e-like"/>
    <property type="match status" value="1"/>
</dbReference>
<dbReference type="Gene3D" id="3.30.1330.30">
    <property type="match status" value="1"/>
</dbReference>
<dbReference type="InterPro" id="IPR022991">
    <property type="entry name" value="Ribosomal_eL30_CS"/>
</dbReference>
<evidence type="ECO:0000259" key="4">
    <source>
        <dbReference type="Pfam" id="PF01248"/>
    </source>
</evidence>
<protein>
    <recommendedName>
        <fullName evidence="4">Ribosomal protein eL8/eL30/eS12/Gadd45 domain-containing protein</fullName>
    </recommendedName>
</protein>
<dbReference type="InterPro" id="IPR029064">
    <property type="entry name" value="Ribosomal_eL30-like_sf"/>
</dbReference>
<sequence length="109" mass="11760">MAPVKKSKRDAQSISSKLALVMKSGKVTLGYKSTLKTLRSGKAKLVIIASNTPPLRKSELEYYSMLAKTNVHHLNGTNIELGTACGKMFRCSTMAILDAGDSDILSEQA</sequence>
<evidence type="ECO:0000313" key="6">
    <source>
        <dbReference type="Proteomes" id="UP000033483"/>
    </source>
</evidence>
<dbReference type="Proteomes" id="UP000033483">
    <property type="component" value="Unassembled WGS sequence"/>
</dbReference>
<evidence type="ECO:0000256" key="2">
    <source>
        <dbReference type="ARBA" id="ARBA00022980"/>
    </source>
</evidence>
<dbReference type="GO" id="GO:0006364">
    <property type="term" value="P:rRNA processing"/>
    <property type="evidence" value="ECO:0007669"/>
    <property type="project" value="EnsemblFungi"/>
</dbReference>
<dbReference type="NCBIfam" id="NF002172">
    <property type="entry name" value="PRK01018.1"/>
    <property type="match status" value="1"/>
</dbReference>